<dbReference type="PANTHER" id="PTHR30348">
    <property type="entry name" value="UNCHARACTERIZED PROTEIN YECE"/>
    <property type="match status" value="1"/>
</dbReference>
<reference evidence="1 2" key="2">
    <citation type="submission" date="2018-03" db="EMBL/GenBank/DDBJ databases">
        <title>Draft genome of Pseudomonas putida strain KT-27.</title>
        <authorList>
            <person name="Yoshizawa S."/>
            <person name="Khan N.H."/>
            <person name="Nishimura M."/>
            <person name="Chiura H.X."/>
            <person name="Ogura Y."/>
            <person name="Hayashi T."/>
            <person name="Kogure K."/>
        </authorList>
    </citation>
    <scope>NUCLEOTIDE SEQUENCE [LARGE SCALE GENOMIC DNA]</scope>
    <source>
        <strain evidence="1 2">KT-27</strain>
    </source>
</reference>
<dbReference type="RefSeq" id="WP_103436301.1">
    <property type="nucleotide sequence ID" value="NZ_MIND01000018.1"/>
</dbReference>
<gene>
    <name evidence="1" type="ORF">BGP80_08800</name>
</gene>
<dbReference type="EMBL" id="MIND01000018">
    <property type="protein sequence ID" value="POF88061.1"/>
    <property type="molecule type" value="Genomic_DNA"/>
</dbReference>
<dbReference type="Proteomes" id="UP000237194">
    <property type="component" value="Unassembled WGS sequence"/>
</dbReference>
<evidence type="ECO:0008006" key="3">
    <source>
        <dbReference type="Google" id="ProtNLM"/>
    </source>
</evidence>
<protein>
    <recommendedName>
        <fullName evidence="3">DUF72 domain-containing protein</fullName>
    </recommendedName>
</protein>
<proteinExistence type="predicted"/>
<dbReference type="InterPro" id="IPR002763">
    <property type="entry name" value="DUF72"/>
</dbReference>
<dbReference type="Gene3D" id="3.20.20.410">
    <property type="entry name" value="Protein of unknown function UPF0759"/>
    <property type="match status" value="1"/>
</dbReference>
<dbReference type="PANTHER" id="PTHR30348:SF9">
    <property type="entry name" value="UPF0759 PROTEIN YECE"/>
    <property type="match status" value="1"/>
</dbReference>
<evidence type="ECO:0000313" key="2">
    <source>
        <dbReference type="Proteomes" id="UP000237194"/>
    </source>
</evidence>
<dbReference type="AlphaFoldDB" id="A0A2S3WAV4"/>
<dbReference type="InterPro" id="IPR036520">
    <property type="entry name" value="UPF0759_sf"/>
</dbReference>
<dbReference type="Pfam" id="PF01904">
    <property type="entry name" value="DUF72"/>
    <property type="match status" value="1"/>
</dbReference>
<sequence>MKRSPLPYFLGCPSWSESAWRDYLYPADARVTDYLALYSQVFNAVEGNTTFYASPAPSTVERWAQIMPPGFRFTAKFPREVSHGGDLREQLEAALAFTRLMAPLGRRVAPYWLQLPATFGPSRLPELAYFLQEIGVPVAVEVRNDAFFARGEEERSLNRLLHGMGVERICLDSRALFSCTSRAPAVLHAQSKKPRVPARPAAFSQHPQVRFIGQPEVIGNEPFLTPWVSKVAEWIEAGLSPYVFLHTSDNQQAAALAQHFHQRLSERLPGMPALAELPRAPEVEQLGLL</sequence>
<evidence type="ECO:0000313" key="1">
    <source>
        <dbReference type="EMBL" id="POF88061.1"/>
    </source>
</evidence>
<dbReference type="SUPFAM" id="SSF117396">
    <property type="entry name" value="TM1631-like"/>
    <property type="match status" value="1"/>
</dbReference>
<accession>A0A2S3WAV4</accession>
<comment type="caution">
    <text evidence="1">The sequence shown here is derived from an EMBL/GenBank/DDBJ whole genome shotgun (WGS) entry which is preliminary data.</text>
</comment>
<organism evidence="1 2">
    <name type="scientific">Pseudomonas putida</name>
    <name type="common">Arthrobacter siderocapsulatus</name>
    <dbReference type="NCBI Taxonomy" id="303"/>
    <lineage>
        <taxon>Bacteria</taxon>
        <taxon>Pseudomonadati</taxon>
        <taxon>Pseudomonadota</taxon>
        <taxon>Gammaproteobacteria</taxon>
        <taxon>Pseudomonadales</taxon>
        <taxon>Pseudomonadaceae</taxon>
        <taxon>Pseudomonas</taxon>
    </lineage>
</organism>
<name>A0A2S3WAV4_PSEPU</name>
<reference evidence="1 2" key="1">
    <citation type="submission" date="2016-08" db="EMBL/GenBank/DDBJ databases">
        <authorList>
            <person name="Seilhamer J.J."/>
        </authorList>
    </citation>
    <scope>NUCLEOTIDE SEQUENCE [LARGE SCALE GENOMIC DNA]</scope>
    <source>
        <strain evidence="1 2">KT-27</strain>
    </source>
</reference>